<dbReference type="NCBIfam" id="TIGR04085">
    <property type="entry name" value="rSAM_more_4Fe4S"/>
    <property type="match status" value="1"/>
</dbReference>
<keyword evidence="2 8" id="KW-0949">S-adenosyl-L-methionine</keyword>
<dbReference type="InterPro" id="IPR058240">
    <property type="entry name" value="rSAM_sf"/>
</dbReference>
<dbReference type="PROSITE" id="PS01305">
    <property type="entry name" value="MOAA_NIFB_PQQE"/>
    <property type="match status" value="1"/>
</dbReference>
<dbReference type="PANTHER" id="PTHR11228">
    <property type="entry name" value="RADICAL SAM DOMAIN PROTEIN"/>
    <property type="match status" value="1"/>
</dbReference>
<evidence type="ECO:0000256" key="4">
    <source>
        <dbReference type="ARBA" id="ARBA00022905"/>
    </source>
</evidence>
<reference evidence="11 12" key="1">
    <citation type="journal article" date="2016" name="Antonie Van Leeuwenhoek">
        <title>Dongia soli sp. nov., isolated from soil from Dokdo, Korea.</title>
        <authorList>
            <person name="Kim D.U."/>
            <person name="Lee H."/>
            <person name="Kim H."/>
            <person name="Kim S.G."/>
            <person name="Ka J.O."/>
        </authorList>
    </citation>
    <scope>NUCLEOTIDE SEQUENCE [LARGE SCALE GENOMIC DNA]</scope>
    <source>
        <strain evidence="11 12">D78</strain>
    </source>
</reference>
<feature type="binding site" evidence="8">
    <location>
        <position position="56"/>
    </location>
    <ligand>
        <name>[4Fe-4S] cluster</name>
        <dbReference type="ChEBI" id="CHEBI:49883"/>
        <note>4Fe-4S-S-AdoMet</note>
    </ligand>
</feature>
<feature type="binding site" evidence="8">
    <location>
        <position position="53"/>
    </location>
    <ligand>
        <name>[4Fe-4S] cluster</name>
        <dbReference type="ChEBI" id="CHEBI:49883"/>
        <note>4Fe-4S-S-AdoMet</note>
    </ligand>
</feature>
<sequence length="398" mass="43991">MTEMRSKPASTVSGGVPDLAPEQLPLPVRPVSPSVEPPLAALLELTHRCPLQCPYCSNPLEMDRVQAELTTEEWCRVISELAMLGALQVHFSGGEPTVRQDLVDLVRHAREVGFYTNLITSGAAITRPRFLALIDAGLDHVQLSFQDAEPNSAVRISHVPNIQEKKLAFAGWVRESGTPLTVNAVIHRQNIDHIDAMIDLAVKLHANRLEVAHVQYYGWALANRAALMPSRAQLEFVTERVMDARERYRGKLVIDYVVPDYYAHQPKACMGGWGRQFLNITPSGKVLPCHAAETIPGMTFPSVREQPLADIWAHAEAFQRFRGTDWMPEPCRGCDQREIDWGGCRCQALAITGDAAAADPACAKSSWHAAMQEIAATASDASSQTDFRYRRMAAAPKH</sequence>
<dbReference type="InterPro" id="IPR013785">
    <property type="entry name" value="Aldolase_TIM"/>
</dbReference>
<feature type="region of interest" description="Disordered" evidence="9">
    <location>
        <begin position="1"/>
        <end position="24"/>
    </location>
</feature>
<organism evidence="11 12">
    <name type="scientific">Dongia soli</name>
    <dbReference type="NCBI Taxonomy" id="600628"/>
    <lineage>
        <taxon>Bacteria</taxon>
        <taxon>Pseudomonadati</taxon>
        <taxon>Pseudomonadota</taxon>
        <taxon>Alphaproteobacteria</taxon>
        <taxon>Rhodospirillales</taxon>
        <taxon>Dongiaceae</taxon>
        <taxon>Dongia</taxon>
    </lineage>
</organism>
<evidence type="ECO:0000259" key="10">
    <source>
        <dbReference type="PROSITE" id="PS51918"/>
    </source>
</evidence>
<evidence type="ECO:0000256" key="7">
    <source>
        <dbReference type="ARBA" id="ARBA00023014"/>
    </source>
</evidence>
<dbReference type="PROSITE" id="PS51918">
    <property type="entry name" value="RADICAL_SAM"/>
    <property type="match status" value="1"/>
</dbReference>
<keyword evidence="12" id="KW-1185">Reference proteome</keyword>
<evidence type="ECO:0000256" key="1">
    <source>
        <dbReference type="ARBA" id="ARBA00022485"/>
    </source>
</evidence>
<evidence type="ECO:0000256" key="8">
    <source>
        <dbReference type="HAMAP-Rule" id="MF_00660"/>
    </source>
</evidence>
<dbReference type="SFLD" id="SFLDF00280">
    <property type="entry name" value="coenzyme_PQQ_synthesis_protein"/>
    <property type="match status" value="1"/>
</dbReference>
<dbReference type="CDD" id="cd01335">
    <property type="entry name" value="Radical_SAM"/>
    <property type="match status" value="1"/>
</dbReference>
<keyword evidence="1 8" id="KW-0004">4Fe-4S</keyword>
<evidence type="ECO:0000256" key="6">
    <source>
        <dbReference type="ARBA" id="ARBA00023004"/>
    </source>
</evidence>
<feature type="domain" description="Radical SAM core" evidence="10">
    <location>
        <begin position="35"/>
        <end position="251"/>
    </location>
</feature>
<comment type="function">
    <text evidence="8">Catalyzes the cross-linking of a glutamate residue and a tyrosine residue in the PqqA protein as part of the biosynthesis of pyrroloquinoline quinone (PQQ).</text>
</comment>
<dbReference type="InterPro" id="IPR011843">
    <property type="entry name" value="PQQ_synth_PqqE_bac"/>
</dbReference>
<dbReference type="Proteomes" id="UP001279642">
    <property type="component" value="Unassembled WGS sequence"/>
</dbReference>
<comment type="pathway">
    <text evidence="8">Cofactor biosynthesis; pyrroloquinoline quinone biosynthesis.</text>
</comment>
<dbReference type="InterPro" id="IPR023885">
    <property type="entry name" value="4Fe4S-binding_SPASM_dom"/>
</dbReference>
<evidence type="ECO:0000256" key="9">
    <source>
        <dbReference type="SAM" id="MobiDB-lite"/>
    </source>
</evidence>
<dbReference type="SFLD" id="SFLDS00029">
    <property type="entry name" value="Radical_SAM"/>
    <property type="match status" value="1"/>
</dbReference>
<dbReference type="InterPro" id="IPR006638">
    <property type="entry name" value="Elp3/MiaA/NifB-like_rSAM"/>
</dbReference>
<dbReference type="InterPro" id="IPR017200">
    <property type="entry name" value="PqqE-like"/>
</dbReference>
<dbReference type="PANTHER" id="PTHR11228:SF7">
    <property type="entry name" value="PQQA PEPTIDE CYCLASE"/>
    <property type="match status" value="1"/>
</dbReference>
<feature type="binding site" evidence="8">
    <location>
        <position position="49"/>
    </location>
    <ligand>
        <name>[4Fe-4S] cluster</name>
        <dbReference type="ChEBI" id="CHEBI:49883"/>
        <note>4Fe-4S-S-AdoMet</note>
    </ligand>
</feature>
<keyword evidence="6 8" id="KW-0408">Iron</keyword>
<proteinExistence type="inferred from homology"/>
<comment type="cofactor">
    <cofactor evidence="8">
        <name>[4Fe-4S] cluster</name>
        <dbReference type="ChEBI" id="CHEBI:49883"/>
    </cofactor>
    <text evidence="8">Binds 1 [4Fe-4S] cluster. The cluster is coordinated with 3 cysteines and an exchangeable S-adenosyl-L-methionine.</text>
</comment>
<evidence type="ECO:0000256" key="3">
    <source>
        <dbReference type="ARBA" id="ARBA00022723"/>
    </source>
</evidence>
<comment type="caution">
    <text evidence="11">The sequence shown here is derived from an EMBL/GenBank/DDBJ whole genome shotgun (WGS) entry which is preliminary data.</text>
</comment>
<dbReference type="EMBL" id="JAXCLW010000014">
    <property type="protein sequence ID" value="MDY0885810.1"/>
    <property type="molecule type" value="Genomic_DNA"/>
</dbReference>
<dbReference type="InterPro" id="IPR050377">
    <property type="entry name" value="Radical_SAM_PqqE_MftC-like"/>
</dbReference>
<evidence type="ECO:0000256" key="2">
    <source>
        <dbReference type="ARBA" id="ARBA00022691"/>
    </source>
</evidence>
<dbReference type="Pfam" id="PF13186">
    <property type="entry name" value="SPASM"/>
    <property type="match status" value="1"/>
</dbReference>
<keyword evidence="4 8" id="KW-0884">PQQ biosynthesis</keyword>
<name>A0ABU5EI45_9PROT</name>
<dbReference type="RefSeq" id="WP_320510884.1">
    <property type="nucleotide sequence ID" value="NZ_JAXCLW010000014.1"/>
</dbReference>
<evidence type="ECO:0000313" key="12">
    <source>
        <dbReference type="Proteomes" id="UP001279642"/>
    </source>
</evidence>
<gene>
    <name evidence="8 11" type="primary">pqqE</name>
    <name evidence="11" type="ORF">SMD27_23440</name>
</gene>
<comment type="catalytic activity">
    <reaction evidence="8">
        <text>[PQQ precursor protein] + S-adenosyl-L-methionine = E-Y cross-linked-[PQQ precursor protein] + 5'-deoxyadenosine + L-methionine + H(+)</text>
        <dbReference type="Rhea" id="RHEA:56836"/>
        <dbReference type="Rhea" id="RHEA-COMP:14800"/>
        <dbReference type="Rhea" id="RHEA-COMP:14801"/>
        <dbReference type="ChEBI" id="CHEBI:15378"/>
        <dbReference type="ChEBI" id="CHEBI:17319"/>
        <dbReference type="ChEBI" id="CHEBI:57844"/>
        <dbReference type="ChEBI" id="CHEBI:59789"/>
        <dbReference type="ChEBI" id="CHEBI:141026"/>
        <dbReference type="ChEBI" id="CHEBI:141027"/>
        <dbReference type="EC" id="1.21.98.4"/>
    </reaction>
</comment>
<dbReference type="SMART" id="SM00729">
    <property type="entry name" value="Elp3"/>
    <property type="match status" value="1"/>
</dbReference>
<protein>
    <recommendedName>
        <fullName evidence="8">PqqA peptide cyclase</fullName>
        <ecNumber evidence="8">1.21.98.4</ecNumber>
    </recommendedName>
    <alternativeName>
        <fullName evidence="8">Coenzyme PQQ synthesis protein E</fullName>
    </alternativeName>
</protein>
<dbReference type="HAMAP" id="MF_00660">
    <property type="entry name" value="PqqE"/>
    <property type="match status" value="1"/>
</dbReference>
<keyword evidence="7 8" id="KW-0411">Iron-sulfur</keyword>
<dbReference type="SFLD" id="SFLDG01386">
    <property type="entry name" value="main_SPASM_domain-containing"/>
    <property type="match status" value="1"/>
</dbReference>
<dbReference type="InterPro" id="IPR007197">
    <property type="entry name" value="rSAM"/>
</dbReference>
<accession>A0ABU5EI45</accession>
<evidence type="ECO:0000313" key="11">
    <source>
        <dbReference type="EMBL" id="MDY0885810.1"/>
    </source>
</evidence>
<keyword evidence="5 8" id="KW-0560">Oxidoreductase</keyword>
<dbReference type="PIRSF" id="PIRSF037420">
    <property type="entry name" value="PQQ_syn_pqqE"/>
    <property type="match status" value="1"/>
</dbReference>
<dbReference type="EC" id="1.21.98.4" evidence="8"/>
<dbReference type="NCBIfam" id="TIGR02109">
    <property type="entry name" value="PQQ_syn_pqqE"/>
    <property type="match status" value="1"/>
</dbReference>
<keyword evidence="3 8" id="KW-0479">Metal-binding</keyword>
<dbReference type="InterPro" id="IPR000385">
    <property type="entry name" value="MoaA_NifB_PqqE_Fe-S-bd_CS"/>
</dbReference>
<dbReference type="SUPFAM" id="SSF102114">
    <property type="entry name" value="Radical SAM enzymes"/>
    <property type="match status" value="1"/>
</dbReference>
<dbReference type="Gene3D" id="3.20.20.70">
    <property type="entry name" value="Aldolase class I"/>
    <property type="match status" value="1"/>
</dbReference>
<evidence type="ECO:0000256" key="5">
    <source>
        <dbReference type="ARBA" id="ARBA00023002"/>
    </source>
</evidence>
<dbReference type="Pfam" id="PF04055">
    <property type="entry name" value="Radical_SAM"/>
    <property type="match status" value="1"/>
</dbReference>
<comment type="subunit">
    <text evidence="8">Interacts with PqqD. The interaction is necessary for activity of PqqE.</text>
</comment>
<comment type="similarity">
    <text evidence="8">Belongs to the radical SAM superfamily. PqqE family.</text>
</comment>
<dbReference type="SFLD" id="SFLDG01067">
    <property type="entry name" value="SPASM/twitch_domain_containing"/>
    <property type="match status" value="1"/>
</dbReference>